<dbReference type="Proteomes" id="UP001500507">
    <property type="component" value="Unassembled WGS sequence"/>
</dbReference>
<dbReference type="PANTHER" id="PTHR47478:SF1">
    <property type="entry name" value="PYRIMIDINE 5'-NUCLEOTIDASE YJJG"/>
    <property type="match status" value="1"/>
</dbReference>
<dbReference type="NCBIfam" id="TIGR02254">
    <property type="entry name" value="YjjG_YfnB"/>
    <property type="match status" value="1"/>
</dbReference>
<organism evidence="1 2">
    <name type="scientific">Gangjinia marincola</name>
    <dbReference type="NCBI Taxonomy" id="578463"/>
    <lineage>
        <taxon>Bacteria</taxon>
        <taxon>Pseudomonadati</taxon>
        <taxon>Bacteroidota</taxon>
        <taxon>Flavobacteriia</taxon>
        <taxon>Flavobacteriales</taxon>
        <taxon>Flavobacteriaceae</taxon>
        <taxon>Gangjinia</taxon>
    </lineage>
</organism>
<dbReference type="Gene3D" id="1.10.150.240">
    <property type="entry name" value="Putative phosphatase, domain 2"/>
    <property type="match status" value="1"/>
</dbReference>
<dbReference type="PRINTS" id="PR00413">
    <property type="entry name" value="HADHALOGNASE"/>
</dbReference>
<dbReference type="PANTHER" id="PTHR47478">
    <property type="match status" value="1"/>
</dbReference>
<name>A0ABN1MK95_9FLAO</name>
<proteinExistence type="predicted"/>
<reference evidence="1 2" key="1">
    <citation type="journal article" date="2019" name="Int. J. Syst. Evol. Microbiol.">
        <title>The Global Catalogue of Microorganisms (GCM) 10K type strain sequencing project: providing services to taxonomists for standard genome sequencing and annotation.</title>
        <authorList>
            <consortium name="The Broad Institute Genomics Platform"/>
            <consortium name="The Broad Institute Genome Sequencing Center for Infectious Disease"/>
            <person name="Wu L."/>
            <person name="Ma J."/>
        </authorList>
    </citation>
    <scope>NUCLEOTIDE SEQUENCE [LARGE SCALE GENOMIC DNA]</scope>
    <source>
        <strain evidence="1 2">JCM 16082</strain>
    </source>
</reference>
<dbReference type="NCBIfam" id="TIGR01549">
    <property type="entry name" value="HAD-SF-IA-v1"/>
    <property type="match status" value="1"/>
</dbReference>
<evidence type="ECO:0000313" key="2">
    <source>
        <dbReference type="Proteomes" id="UP001500507"/>
    </source>
</evidence>
<protein>
    <submittedName>
        <fullName evidence="1">YjjG family noncanonical pyrimidine nucleotidase</fullName>
    </submittedName>
</protein>
<dbReference type="Gene3D" id="3.40.50.1000">
    <property type="entry name" value="HAD superfamily/HAD-like"/>
    <property type="match status" value="1"/>
</dbReference>
<comment type="caution">
    <text evidence="1">The sequence shown here is derived from an EMBL/GenBank/DDBJ whole genome shotgun (WGS) entry which is preliminary data.</text>
</comment>
<dbReference type="InterPro" id="IPR036412">
    <property type="entry name" value="HAD-like_sf"/>
</dbReference>
<dbReference type="SFLD" id="SFLDG01129">
    <property type="entry name" value="C1.5:_HAD__Beta-PGM__Phosphata"/>
    <property type="match status" value="1"/>
</dbReference>
<dbReference type="SFLD" id="SFLDG01135">
    <property type="entry name" value="C1.5.6:_HAD__Beta-PGM__Phospha"/>
    <property type="match status" value="1"/>
</dbReference>
<gene>
    <name evidence="1" type="ORF">GCM10009117_26910</name>
</gene>
<dbReference type="SFLD" id="SFLDS00003">
    <property type="entry name" value="Haloacid_Dehalogenase"/>
    <property type="match status" value="1"/>
</dbReference>
<dbReference type="InterPro" id="IPR023198">
    <property type="entry name" value="PGP-like_dom2"/>
</dbReference>
<evidence type="ECO:0000313" key="1">
    <source>
        <dbReference type="EMBL" id="GAA0873544.1"/>
    </source>
</evidence>
<dbReference type="InterPro" id="IPR011951">
    <property type="entry name" value="HAD-SF_hydro_IA_YjjG/PynA"/>
</dbReference>
<dbReference type="SUPFAM" id="SSF56784">
    <property type="entry name" value="HAD-like"/>
    <property type="match status" value="1"/>
</dbReference>
<keyword evidence="2" id="KW-1185">Reference proteome</keyword>
<dbReference type="InterPro" id="IPR006439">
    <property type="entry name" value="HAD-SF_hydro_IA"/>
</dbReference>
<dbReference type="EMBL" id="BAAAFG010000016">
    <property type="protein sequence ID" value="GAA0873544.1"/>
    <property type="molecule type" value="Genomic_DNA"/>
</dbReference>
<dbReference type="InterPro" id="IPR023214">
    <property type="entry name" value="HAD_sf"/>
</dbReference>
<sequence length="227" mass="26611">MKNKEIQHIFFDLDHTLWDFEKNSALAYEDIFELHGLSINLEKFIAVYSPINFEYWRLYRNDKISKGELRFGRLDKAFRTYGQEVSATMIDRLAKDYITYLPKNNYLFRGCIEVLEYLNDRYSLHIITNGFEEVQHKKLKKSNIDHYFKTVTTSEDAGKKKPHPLIFEKAMQKANASPQYSLMVGDSYEADICGGRDFGLDTVYFNPKGEVTDSRSISRLEELKNIL</sequence>
<dbReference type="InterPro" id="IPR052550">
    <property type="entry name" value="Pyrimidine_5'-ntase_YjjG"/>
</dbReference>
<dbReference type="InterPro" id="IPR041492">
    <property type="entry name" value="HAD_2"/>
</dbReference>
<dbReference type="RefSeq" id="WP_343768760.1">
    <property type="nucleotide sequence ID" value="NZ_BAAAFG010000016.1"/>
</dbReference>
<accession>A0ABN1MK95</accession>
<dbReference type="Pfam" id="PF13419">
    <property type="entry name" value="HAD_2"/>
    <property type="match status" value="1"/>
</dbReference>